<dbReference type="AlphaFoldDB" id="A0A8T4IPQ4"/>
<reference evidence="4" key="1">
    <citation type="submission" date="2021-04" db="EMBL/GenBank/DDBJ databases">
        <title>Sequencing of actinobacteria type strains.</title>
        <authorList>
            <person name="Nguyen G.-S."/>
            <person name="Wentzel A."/>
        </authorList>
    </citation>
    <scope>NUCLEOTIDE SEQUENCE</scope>
    <source>
        <strain evidence="4">DSM 42095</strain>
    </source>
</reference>
<organism evidence="4 5">
    <name type="scientific">Streptomyces daliensis</name>
    <dbReference type="NCBI Taxonomy" id="299421"/>
    <lineage>
        <taxon>Bacteria</taxon>
        <taxon>Bacillati</taxon>
        <taxon>Actinomycetota</taxon>
        <taxon>Actinomycetes</taxon>
        <taxon>Kitasatosporales</taxon>
        <taxon>Streptomycetaceae</taxon>
        <taxon>Streptomyces</taxon>
    </lineage>
</organism>
<gene>
    <name evidence="2" type="primary">ureD</name>
    <name evidence="4" type="ORF">KDA82_01470</name>
</gene>
<protein>
    <recommendedName>
        <fullName evidence="2">Urease accessory protein UreD</fullName>
    </recommendedName>
</protein>
<comment type="subunit">
    <text evidence="2">UreD, UreF and UreG form a complex that acts as a GTP-hydrolysis-dependent molecular chaperone, activating the urease apoprotein by helping to assemble the nickel containing metallocenter of UreC. The UreE protein probably delivers the nickel.</text>
</comment>
<dbReference type="Proteomes" id="UP000675554">
    <property type="component" value="Unassembled WGS sequence"/>
</dbReference>
<keyword evidence="2" id="KW-0963">Cytoplasm</keyword>
<sequence>MSVPQAEAQARVPVRRTGPTGGPVPVPGAGASGAAGAGAAGAGVRATARITAEPDGRGGTRLPLLSGEGPLAPRRTRAAGPEARVTLVGAMSAPLGGDRLAIEARVADGARLRFDGSAATIALPGRGGEQATYDTRLSVGEGACAHWLPEPLISAAGSDLRQTLRVDLARTARLVLRDEQVLGRSNEEPGRLVTRLTVHRNGRVLLDQQLSYGPGIPGWDSAAVLGGNRAVGQLLVVDPDFEDDPPEARVLGPGAAVTPLAGPALLVTALAPDALRVRRLLESAGTVTSW</sequence>
<comment type="subcellular location">
    <subcellularLocation>
        <location evidence="2">Cytoplasm</location>
    </subcellularLocation>
</comment>
<evidence type="ECO:0000256" key="1">
    <source>
        <dbReference type="ARBA" id="ARBA00023186"/>
    </source>
</evidence>
<feature type="region of interest" description="Disordered" evidence="3">
    <location>
        <begin position="1"/>
        <end position="37"/>
    </location>
</feature>
<accession>A0A8T4IPQ4</accession>
<keyword evidence="5" id="KW-1185">Reference proteome</keyword>
<evidence type="ECO:0000313" key="5">
    <source>
        <dbReference type="Proteomes" id="UP000675554"/>
    </source>
</evidence>
<dbReference type="GO" id="GO:0005737">
    <property type="term" value="C:cytoplasm"/>
    <property type="evidence" value="ECO:0007669"/>
    <property type="project" value="UniProtKB-SubCell"/>
</dbReference>
<dbReference type="GO" id="GO:0016151">
    <property type="term" value="F:nickel cation binding"/>
    <property type="evidence" value="ECO:0007669"/>
    <property type="project" value="UniProtKB-UniRule"/>
</dbReference>
<keyword evidence="2" id="KW-0996">Nickel insertion</keyword>
<name>A0A8T4IPQ4_9ACTN</name>
<evidence type="ECO:0000313" key="4">
    <source>
        <dbReference type="EMBL" id="MBR7671727.1"/>
    </source>
</evidence>
<feature type="region of interest" description="Disordered" evidence="3">
    <location>
        <begin position="50"/>
        <end position="78"/>
    </location>
</feature>
<proteinExistence type="inferred from homology"/>
<comment type="similarity">
    <text evidence="2">Belongs to the UreD family.</text>
</comment>
<keyword evidence="1 2" id="KW-0143">Chaperone</keyword>
<dbReference type="Pfam" id="PF01774">
    <property type="entry name" value="UreD"/>
    <property type="match status" value="1"/>
</dbReference>
<dbReference type="EMBL" id="JAGSMN010000026">
    <property type="protein sequence ID" value="MBR7671727.1"/>
    <property type="molecule type" value="Genomic_DNA"/>
</dbReference>
<comment type="function">
    <text evidence="2">Required for maturation of urease via the functional incorporation of the urease nickel metallocenter.</text>
</comment>
<evidence type="ECO:0000256" key="2">
    <source>
        <dbReference type="HAMAP-Rule" id="MF_01384"/>
    </source>
</evidence>
<comment type="caution">
    <text evidence="4">The sequence shown here is derived from an EMBL/GenBank/DDBJ whole genome shotgun (WGS) entry which is preliminary data.</text>
</comment>
<dbReference type="InterPro" id="IPR002669">
    <property type="entry name" value="UreD"/>
</dbReference>
<evidence type="ECO:0000256" key="3">
    <source>
        <dbReference type="SAM" id="MobiDB-lite"/>
    </source>
</evidence>
<dbReference type="HAMAP" id="MF_01384">
    <property type="entry name" value="UreD"/>
    <property type="match status" value="1"/>
</dbReference>